<accession>A0ABW0IVF7</accession>
<comment type="similarity">
    <text evidence="1">Belongs to the LysR transcriptional regulatory family.</text>
</comment>
<dbReference type="InterPro" id="IPR036388">
    <property type="entry name" value="WH-like_DNA-bd_sf"/>
</dbReference>
<dbReference type="Gene3D" id="1.10.10.10">
    <property type="entry name" value="Winged helix-like DNA-binding domain superfamily/Winged helix DNA-binding domain"/>
    <property type="match status" value="1"/>
</dbReference>
<evidence type="ECO:0000313" key="6">
    <source>
        <dbReference type="EMBL" id="MFC5421071.1"/>
    </source>
</evidence>
<evidence type="ECO:0000256" key="4">
    <source>
        <dbReference type="ARBA" id="ARBA00023163"/>
    </source>
</evidence>
<dbReference type="SUPFAM" id="SSF46785">
    <property type="entry name" value="Winged helix' DNA-binding domain"/>
    <property type="match status" value="1"/>
</dbReference>
<evidence type="ECO:0000256" key="3">
    <source>
        <dbReference type="ARBA" id="ARBA00023125"/>
    </source>
</evidence>
<dbReference type="RefSeq" id="WP_377799415.1">
    <property type="nucleotide sequence ID" value="NZ_JBHSLW010000025.1"/>
</dbReference>
<proteinExistence type="inferred from homology"/>
<protein>
    <submittedName>
        <fullName evidence="6">LysR family transcriptional regulator</fullName>
    </submittedName>
</protein>
<organism evidence="6 7">
    <name type="scientific">Bosea eneae</name>
    <dbReference type="NCBI Taxonomy" id="151454"/>
    <lineage>
        <taxon>Bacteria</taxon>
        <taxon>Pseudomonadati</taxon>
        <taxon>Pseudomonadota</taxon>
        <taxon>Alphaproteobacteria</taxon>
        <taxon>Hyphomicrobiales</taxon>
        <taxon>Boseaceae</taxon>
        <taxon>Bosea</taxon>
    </lineage>
</organism>
<dbReference type="InterPro" id="IPR005119">
    <property type="entry name" value="LysR_subst-bd"/>
</dbReference>
<dbReference type="Pfam" id="PF03466">
    <property type="entry name" value="LysR_substrate"/>
    <property type="match status" value="1"/>
</dbReference>
<name>A0ABW0IVF7_9HYPH</name>
<evidence type="ECO:0000256" key="1">
    <source>
        <dbReference type="ARBA" id="ARBA00009437"/>
    </source>
</evidence>
<dbReference type="PANTHER" id="PTHR30579:SF7">
    <property type="entry name" value="HTH-TYPE TRANSCRIPTIONAL REGULATOR LRHA-RELATED"/>
    <property type="match status" value="1"/>
</dbReference>
<keyword evidence="3" id="KW-0238">DNA-binding</keyword>
<comment type="caution">
    <text evidence="6">The sequence shown here is derived from an EMBL/GenBank/DDBJ whole genome shotgun (WGS) entry which is preliminary data.</text>
</comment>
<dbReference type="Pfam" id="PF00126">
    <property type="entry name" value="HTH_1"/>
    <property type="match status" value="1"/>
</dbReference>
<keyword evidence="2" id="KW-0805">Transcription regulation</keyword>
<dbReference type="InterPro" id="IPR000847">
    <property type="entry name" value="LysR_HTH_N"/>
</dbReference>
<dbReference type="InterPro" id="IPR036390">
    <property type="entry name" value="WH_DNA-bd_sf"/>
</dbReference>
<keyword evidence="4" id="KW-0804">Transcription</keyword>
<evidence type="ECO:0000259" key="5">
    <source>
        <dbReference type="PROSITE" id="PS50931"/>
    </source>
</evidence>
<sequence>MYDIELLKSLVAVIDHGGFTRAAERLNATQSTISGHIRRLEVQVGCSLLQRSTRRSPRPTEEGEILLGYARQILALQEGARRRLSGVNLDGSLRIGMSDDFASGRGLTRVLAGFAALHPAIRLEVEIANSLDLMAGVAAGHFDLTLAKMRRADGGGEVLWRSELVWAGRAEMARMEPLPLVLFPAPCAYRDRAMAVLREAGRDSRVVYTSPSLAGIRAALAAGLGIAPLANDLLNQEGPRIGAESGLPNLGLVEIVLHRNADAKDPAADALVHLLREHWRL</sequence>
<dbReference type="Gene3D" id="3.40.190.10">
    <property type="entry name" value="Periplasmic binding protein-like II"/>
    <property type="match status" value="2"/>
</dbReference>
<dbReference type="PANTHER" id="PTHR30579">
    <property type="entry name" value="TRANSCRIPTIONAL REGULATOR"/>
    <property type="match status" value="1"/>
</dbReference>
<evidence type="ECO:0000256" key="2">
    <source>
        <dbReference type="ARBA" id="ARBA00023015"/>
    </source>
</evidence>
<dbReference type="PROSITE" id="PS50931">
    <property type="entry name" value="HTH_LYSR"/>
    <property type="match status" value="1"/>
</dbReference>
<keyword evidence="7" id="KW-1185">Reference proteome</keyword>
<evidence type="ECO:0000313" key="7">
    <source>
        <dbReference type="Proteomes" id="UP001596053"/>
    </source>
</evidence>
<dbReference type="Proteomes" id="UP001596053">
    <property type="component" value="Unassembled WGS sequence"/>
</dbReference>
<reference evidence="7" key="1">
    <citation type="journal article" date="2019" name="Int. J. Syst. Evol. Microbiol.">
        <title>The Global Catalogue of Microorganisms (GCM) 10K type strain sequencing project: providing services to taxonomists for standard genome sequencing and annotation.</title>
        <authorList>
            <consortium name="The Broad Institute Genomics Platform"/>
            <consortium name="The Broad Institute Genome Sequencing Center for Infectious Disease"/>
            <person name="Wu L."/>
            <person name="Ma J."/>
        </authorList>
    </citation>
    <scope>NUCLEOTIDE SEQUENCE [LARGE SCALE GENOMIC DNA]</scope>
    <source>
        <strain evidence="7">NCAIM B.01391</strain>
    </source>
</reference>
<dbReference type="SUPFAM" id="SSF53850">
    <property type="entry name" value="Periplasmic binding protein-like II"/>
    <property type="match status" value="1"/>
</dbReference>
<gene>
    <name evidence="6" type="ORF">ACFPOB_16055</name>
</gene>
<feature type="domain" description="HTH lysR-type" evidence="5">
    <location>
        <begin position="1"/>
        <end position="60"/>
    </location>
</feature>
<dbReference type="EMBL" id="JBHSLW010000025">
    <property type="protein sequence ID" value="MFC5421071.1"/>
    <property type="molecule type" value="Genomic_DNA"/>
</dbReference>
<dbReference type="PRINTS" id="PR00039">
    <property type="entry name" value="HTHLYSR"/>
</dbReference>
<dbReference type="InterPro" id="IPR050176">
    <property type="entry name" value="LTTR"/>
</dbReference>